<evidence type="ECO:0000313" key="3">
    <source>
        <dbReference type="Proteomes" id="UP000271573"/>
    </source>
</evidence>
<name>A0A3G9IAZ6_9ACTN</name>
<dbReference type="OrthoDB" id="1956004at2"/>
<protein>
    <recommendedName>
        <fullName evidence="4">Phosphodiesterase</fullName>
    </recommendedName>
</protein>
<dbReference type="KEGG" id="nbe:Back2_02170"/>
<organism evidence="2 3">
    <name type="scientific">Nocardioides baekrokdamisoli</name>
    <dbReference type="NCBI Taxonomy" id="1804624"/>
    <lineage>
        <taxon>Bacteria</taxon>
        <taxon>Bacillati</taxon>
        <taxon>Actinomycetota</taxon>
        <taxon>Actinomycetes</taxon>
        <taxon>Propionibacteriales</taxon>
        <taxon>Nocardioidaceae</taxon>
        <taxon>Nocardioides</taxon>
    </lineage>
</organism>
<dbReference type="AlphaFoldDB" id="A0A3G9IAZ6"/>
<feature type="region of interest" description="Disordered" evidence="1">
    <location>
        <begin position="247"/>
        <end position="273"/>
    </location>
</feature>
<dbReference type="SUPFAM" id="SSF53649">
    <property type="entry name" value="Alkaline phosphatase-like"/>
    <property type="match status" value="1"/>
</dbReference>
<accession>A0A3G9IAZ6</accession>
<evidence type="ECO:0000256" key="1">
    <source>
        <dbReference type="SAM" id="MobiDB-lite"/>
    </source>
</evidence>
<keyword evidence="3" id="KW-1185">Reference proteome</keyword>
<gene>
    <name evidence="2" type="ORF">Back2_02170</name>
</gene>
<evidence type="ECO:0008006" key="4">
    <source>
        <dbReference type="Google" id="ProtNLM"/>
    </source>
</evidence>
<dbReference type="InterPro" id="IPR002591">
    <property type="entry name" value="Phosphodiest/P_Trfase"/>
</dbReference>
<reference evidence="2 3" key="1">
    <citation type="submission" date="2018-11" db="EMBL/GenBank/DDBJ databases">
        <title>Complete genome sequence of Nocardioides baekrokdamisoli strain KCTC 39748.</title>
        <authorList>
            <person name="Kang S.W."/>
            <person name="Lee K.C."/>
            <person name="Kim K.K."/>
            <person name="Kim J.S."/>
            <person name="Kim D.S."/>
            <person name="Ko S.H."/>
            <person name="Yang S.H."/>
            <person name="Shin Y.K."/>
            <person name="Lee J.S."/>
        </authorList>
    </citation>
    <scope>NUCLEOTIDE SEQUENCE [LARGE SCALE GENOMIC DNA]</scope>
    <source>
        <strain evidence="2 3">KCTC 39748</strain>
    </source>
</reference>
<proteinExistence type="predicted"/>
<dbReference type="Pfam" id="PF01663">
    <property type="entry name" value="Phosphodiest"/>
    <property type="match status" value="1"/>
</dbReference>
<dbReference type="PANTHER" id="PTHR10151:SF120">
    <property type="entry name" value="BIS(5'-ADENOSYL)-TRIPHOSPHATASE"/>
    <property type="match status" value="1"/>
</dbReference>
<dbReference type="Gene3D" id="3.40.720.10">
    <property type="entry name" value="Alkaline Phosphatase, subunit A"/>
    <property type="match status" value="1"/>
</dbReference>
<dbReference type="InterPro" id="IPR017850">
    <property type="entry name" value="Alkaline_phosphatase_core_sf"/>
</dbReference>
<dbReference type="Proteomes" id="UP000271573">
    <property type="component" value="Chromosome"/>
</dbReference>
<dbReference type="RefSeq" id="WP_125565964.1">
    <property type="nucleotide sequence ID" value="NZ_AP019307.1"/>
</dbReference>
<evidence type="ECO:0000313" key="2">
    <source>
        <dbReference type="EMBL" id="BBH15930.1"/>
    </source>
</evidence>
<sequence>MTKILLIGLDGLNLDPTFDSSAPAAPFLADLRARSTYASITIDGPTISGPSWATLLTGATYAEHGVADNTLVGHRLEAYPDLLTQAATHGATTFAAAGWGALVDPAGPGPIIRTRPDDQRAGGHRIICRDGETYGYRTVDAEIAAFSAYALREAGPDVSFVYFCDVDDAGHVYGAESAEYRDAIGRVDALTERLCATVERRSALTGEAWLVTITTDHGHRPEGGHGGDSAAERSSFVIGHGIGRGNPNWPSSIRPESLTPLLLAETGHPSRET</sequence>
<dbReference type="EMBL" id="AP019307">
    <property type="protein sequence ID" value="BBH15930.1"/>
    <property type="molecule type" value="Genomic_DNA"/>
</dbReference>
<dbReference type="PANTHER" id="PTHR10151">
    <property type="entry name" value="ECTONUCLEOTIDE PYROPHOSPHATASE/PHOSPHODIESTERASE"/>
    <property type="match status" value="1"/>
</dbReference>
<dbReference type="GO" id="GO:0016787">
    <property type="term" value="F:hydrolase activity"/>
    <property type="evidence" value="ECO:0007669"/>
    <property type="project" value="UniProtKB-ARBA"/>
</dbReference>